<protein>
    <submittedName>
        <fullName evidence="1">Uncharacterized protein</fullName>
    </submittedName>
</protein>
<proteinExistence type="predicted"/>
<sequence length="175" mass="19425">MKPLVGGSTYYPLANISLEVNINPLLLQMKTGSVLGFAVGRSTRALHRKGSANYTVSHKPVSTMKGTVKMHRTVEELEPLLPTEFGRLVRAKCAFHAHATSITSRARSDPSFVGFSNEHKGVRRVRGAANVDGRFEINTCTQRTWRTTLRGVRKRHVRGGMAETDEHGRFVVNAR</sequence>
<evidence type="ECO:0000313" key="2">
    <source>
        <dbReference type="Proteomes" id="UP000053240"/>
    </source>
</evidence>
<evidence type="ECO:0000313" key="1">
    <source>
        <dbReference type="EMBL" id="KPJ19541.1"/>
    </source>
</evidence>
<dbReference type="AlphaFoldDB" id="A0A0N1PI71"/>
<keyword evidence="2" id="KW-1185">Reference proteome</keyword>
<dbReference type="EMBL" id="KQ459892">
    <property type="protein sequence ID" value="KPJ19541.1"/>
    <property type="molecule type" value="Genomic_DNA"/>
</dbReference>
<accession>A0A0N1PI71</accession>
<organism evidence="1 2">
    <name type="scientific">Papilio machaon</name>
    <name type="common">Old World swallowtail butterfly</name>
    <dbReference type="NCBI Taxonomy" id="76193"/>
    <lineage>
        <taxon>Eukaryota</taxon>
        <taxon>Metazoa</taxon>
        <taxon>Ecdysozoa</taxon>
        <taxon>Arthropoda</taxon>
        <taxon>Hexapoda</taxon>
        <taxon>Insecta</taxon>
        <taxon>Pterygota</taxon>
        <taxon>Neoptera</taxon>
        <taxon>Endopterygota</taxon>
        <taxon>Lepidoptera</taxon>
        <taxon>Glossata</taxon>
        <taxon>Ditrysia</taxon>
        <taxon>Papilionoidea</taxon>
        <taxon>Papilionidae</taxon>
        <taxon>Papilioninae</taxon>
        <taxon>Papilio</taxon>
    </lineage>
</organism>
<reference evidence="1 2" key="1">
    <citation type="journal article" date="2015" name="Nat. Commun.">
        <title>Outbred genome sequencing and CRISPR/Cas9 gene editing in butterflies.</title>
        <authorList>
            <person name="Li X."/>
            <person name="Fan D."/>
            <person name="Zhang W."/>
            <person name="Liu G."/>
            <person name="Zhang L."/>
            <person name="Zhao L."/>
            <person name="Fang X."/>
            <person name="Chen L."/>
            <person name="Dong Y."/>
            <person name="Chen Y."/>
            <person name="Ding Y."/>
            <person name="Zhao R."/>
            <person name="Feng M."/>
            <person name="Zhu Y."/>
            <person name="Feng Y."/>
            <person name="Jiang X."/>
            <person name="Zhu D."/>
            <person name="Xiang H."/>
            <person name="Feng X."/>
            <person name="Li S."/>
            <person name="Wang J."/>
            <person name="Zhang G."/>
            <person name="Kronforst M.R."/>
            <person name="Wang W."/>
        </authorList>
    </citation>
    <scope>NUCLEOTIDE SEQUENCE [LARGE SCALE GENOMIC DNA]</scope>
    <source>
        <strain evidence="1">Ya'a_city_454_Pm</strain>
        <tissue evidence="1">Whole body</tissue>
    </source>
</reference>
<dbReference type="Proteomes" id="UP000053240">
    <property type="component" value="Unassembled WGS sequence"/>
</dbReference>
<name>A0A0N1PI71_PAPMA</name>
<dbReference type="InParanoid" id="A0A0N1PI71"/>
<gene>
    <name evidence="1" type="ORF">RR48_01283</name>
</gene>